<feature type="region of interest" description="Disordered" evidence="7">
    <location>
        <begin position="119"/>
        <end position="146"/>
    </location>
</feature>
<dbReference type="OrthoDB" id="9805905at2"/>
<accession>A0A1Q9ATU6</accession>
<keyword evidence="10" id="KW-1185">Reference proteome</keyword>
<gene>
    <name evidence="9" type="ORF">BJF93_16410</name>
</gene>
<keyword evidence="5" id="KW-0460">Magnesium</keyword>
<dbReference type="InterPro" id="IPR015797">
    <property type="entry name" value="NUDIX_hydrolase-like_dom_sf"/>
</dbReference>
<dbReference type="GO" id="GO:0046872">
    <property type="term" value="F:metal ion binding"/>
    <property type="evidence" value="ECO:0007669"/>
    <property type="project" value="UniProtKB-KW"/>
</dbReference>
<evidence type="ECO:0000256" key="3">
    <source>
        <dbReference type="ARBA" id="ARBA00022723"/>
    </source>
</evidence>
<evidence type="ECO:0000313" key="10">
    <source>
        <dbReference type="Proteomes" id="UP000186364"/>
    </source>
</evidence>
<sequence>MDLPLSRALGPPPDAQRAARRLRPRDAASLLLIDRSRDTPRLLLGRRAGRHAFMPGLFVFPGGRRDAADLRHPVAAGLPHPVERRLMAGLGRRASPALARALAVAALRELQEEAGLSIGRPLSGPSATLPRSQAPALSSKSGTSAGKVIRNQPSALSFLPDAANLRYIARAVTPPGHVRRYDTHFFALFADEAGIDTAATRDSLELEELQWIALNQALSVPPPVPMADITRAILSEMARRLLADPDLARDMPVPFYHSRRGCVVRDLM</sequence>
<dbReference type="PANTHER" id="PTHR12318:SF0">
    <property type="entry name" value="ACYL-COENZYME A DIPHOSPHATASE NUDT19"/>
    <property type="match status" value="1"/>
</dbReference>
<evidence type="ECO:0000256" key="5">
    <source>
        <dbReference type="ARBA" id="ARBA00022842"/>
    </source>
</evidence>
<dbReference type="AlphaFoldDB" id="A0A1Q9ATU6"/>
<evidence type="ECO:0000256" key="6">
    <source>
        <dbReference type="ARBA" id="ARBA00023211"/>
    </source>
</evidence>
<feature type="domain" description="Nudix hydrolase" evidence="8">
    <location>
        <begin position="23"/>
        <end position="237"/>
    </location>
</feature>
<dbReference type="InterPro" id="IPR039121">
    <property type="entry name" value="NUDT19"/>
</dbReference>
<feature type="compositionally biased region" description="Polar residues" evidence="7">
    <location>
        <begin position="125"/>
        <end position="144"/>
    </location>
</feature>
<dbReference type="InterPro" id="IPR000086">
    <property type="entry name" value="NUDIX_hydrolase_dom"/>
</dbReference>
<keyword evidence="4" id="KW-0378">Hydrolase</keyword>
<dbReference type="GO" id="GO:0016818">
    <property type="term" value="F:hydrolase activity, acting on acid anhydrides, in phosphorus-containing anhydrides"/>
    <property type="evidence" value="ECO:0007669"/>
    <property type="project" value="InterPro"/>
</dbReference>
<dbReference type="PROSITE" id="PS51462">
    <property type="entry name" value="NUDIX"/>
    <property type="match status" value="1"/>
</dbReference>
<evidence type="ECO:0000256" key="1">
    <source>
        <dbReference type="ARBA" id="ARBA00001936"/>
    </source>
</evidence>
<dbReference type="Proteomes" id="UP000186364">
    <property type="component" value="Unassembled WGS sequence"/>
</dbReference>
<reference evidence="9 10" key="1">
    <citation type="submission" date="2016-09" db="EMBL/GenBank/DDBJ databases">
        <title>Rhizobium sp. nov., a novel species isolated from the rice rhizosphere.</title>
        <authorList>
            <person name="Zhao J."/>
            <person name="Zhang X."/>
        </authorList>
    </citation>
    <scope>NUCLEOTIDE SEQUENCE [LARGE SCALE GENOMIC DNA]</scope>
    <source>
        <strain evidence="9 10">1.7048</strain>
    </source>
</reference>
<evidence type="ECO:0000256" key="7">
    <source>
        <dbReference type="SAM" id="MobiDB-lite"/>
    </source>
</evidence>
<evidence type="ECO:0000313" key="9">
    <source>
        <dbReference type="EMBL" id="OLP58761.1"/>
    </source>
</evidence>
<comment type="cofactor">
    <cofactor evidence="1">
        <name>Mn(2+)</name>
        <dbReference type="ChEBI" id="CHEBI:29035"/>
    </cofactor>
</comment>
<dbReference type="EMBL" id="MKIP01000057">
    <property type="protein sequence ID" value="OLP58761.1"/>
    <property type="molecule type" value="Genomic_DNA"/>
</dbReference>
<comment type="cofactor">
    <cofactor evidence="2">
        <name>Mg(2+)</name>
        <dbReference type="ChEBI" id="CHEBI:18420"/>
    </cofactor>
</comment>
<protein>
    <recommendedName>
        <fullName evidence="8">Nudix hydrolase domain-containing protein</fullName>
    </recommendedName>
</protein>
<keyword evidence="6" id="KW-0464">Manganese</keyword>
<evidence type="ECO:0000256" key="4">
    <source>
        <dbReference type="ARBA" id="ARBA00022801"/>
    </source>
</evidence>
<dbReference type="PANTHER" id="PTHR12318">
    <property type="entry name" value="TESTOSTERONE-REGULATED PROTEIN RP2"/>
    <property type="match status" value="1"/>
</dbReference>
<comment type="caution">
    <text evidence="9">The sequence shown here is derived from an EMBL/GenBank/DDBJ whole genome shotgun (WGS) entry which is preliminary data.</text>
</comment>
<evidence type="ECO:0000259" key="8">
    <source>
        <dbReference type="PROSITE" id="PS51462"/>
    </source>
</evidence>
<keyword evidence="3" id="KW-0479">Metal-binding</keyword>
<dbReference type="SUPFAM" id="SSF55811">
    <property type="entry name" value="Nudix"/>
    <property type="match status" value="1"/>
</dbReference>
<evidence type="ECO:0000256" key="2">
    <source>
        <dbReference type="ARBA" id="ARBA00001946"/>
    </source>
</evidence>
<name>A0A1Q9ATU6_9HYPH</name>
<organism evidence="9 10">
    <name type="scientific">Xaviernesmea oryzae</name>
    <dbReference type="NCBI Taxonomy" id="464029"/>
    <lineage>
        <taxon>Bacteria</taxon>
        <taxon>Pseudomonadati</taxon>
        <taxon>Pseudomonadota</taxon>
        <taxon>Alphaproteobacteria</taxon>
        <taxon>Hyphomicrobiales</taxon>
        <taxon>Rhizobiaceae</taxon>
        <taxon>Rhizobium/Agrobacterium group</taxon>
        <taxon>Xaviernesmea</taxon>
    </lineage>
</organism>
<proteinExistence type="predicted"/>
<dbReference type="Gene3D" id="3.90.79.10">
    <property type="entry name" value="Nucleoside Triphosphate Pyrophosphohydrolase"/>
    <property type="match status" value="1"/>
</dbReference>
<feature type="region of interest" description="Disordered" evidence="7">
    <location>
        <begin position="1"/>
        <end position="21"/>
    </location>
</feature>